<reference evidence="1 2" key="1">
    <citation type="journal article" date="2013" name="Genome Announc.">
        <title>Draft Genome Sequence of the Psychrophilic and Alkaliphilic Rhodonellum psychrophilum Strain GCM71T.</title>
        <authorList>
            <person name="Hauptmann A.L."/>
            <person name="Glaring M.A."/>
            <person name="Hallin P.F."/>
            <person name="Prieme A."/>
            <person name="Stougaard P."/>
        </authorList>
    </citation>
    <scope>NUCLEOTIDE SEQUENCE [LARGE SCALE GENOMIC DNA]</scope>
    <source>
        <strain evidence="1 2">GCM71</strain>
    </source>
</reference>
<name>U5BMG5_9BACT</name>
<gene>
    <name evidence="1" type="ORF">P872_19555</name>
</gene>
<comment type="caution">
    <text evidence="1">The sequence shown here is derived from an EMBL/GenBank/DDBJ whole genome shotgun (WGS) entry which is preliminary data.</text>
</comment>
<accession>U5BMG5</accession>
<dbReference type="AlphaFoldDB" id="U5BMG5"/>
<evidence type="ECO:0000313" key="2">
    <source>
        <dbReference type="Proteomes" id="UP000016843"/>
    </source>
</evidence>
<organism evidence="1 2">
    <name type="scientific">Rhodonellum psychrophilum GCM71 = DSM 17998</name>
    <dbReference type="NCBI Taxonomy" id="1123057"/>
    <lineage>
        <taxon>Bacteria</taxon>
        <taxon>Pseudomonadati</taxon>
        <taxon>Bacteroidota</taxon>
        <taxon>Cytophagia</taxon>
        <taxon>Cytophagales</taxon>
        <taxon>Cytophagaceae</taxon>
        <taxon>Rhodonellum</taxon>
    </lineage>
</organism>
<sequence>MAIEFQDLDGDCVSFNPKYEIGFQIGLKLQENQTFGRKIPDSNKVKSKIVNN</sequence>
<evidence type="ECO:0000313" key="1">
    <source>
        <dbReference type="EMBL" id="ERM81695.1"/>
    </source>
</evidence>
<dbReference type="EMBL" id="AWXR01000043">
    <property type="protein sequence ID" value="ERM81695.1"/>
    <property type="molecule type" value="Genomic_DNA"/>
</dbReference>
<dbReference type="Proteomes" id="UP000016843">
    <property type="component" value="Unassembled WGS sequence"/>
</dbReference>
<proteinExistence type="predicted"/>
<keyword evidence="2" id="KW-1185">Reference proteome</keyword>
<protein>
    <submittedName>
        <fullName evidence="1">Uncharacterized protein</fullName>
    </submittedName>
</protein>